<keyword evidence="2 5" id="KW-0812">Transmembrane</keyword>
<evidence type="ECO:0000256" key="3">
    <source>
        <dbReference type="ARBA" id="ARBA00022989"/>
    </source>
</evidence>
<dbReference type="PANTHER" id="PTHR43341:SF6">
    <property type="entry name" value="AMINO ACID TRANSPORTER (EUROFUNG)"/>
    <property type="match status" value="1"/>
</dbReference>
<organism evidence="7 8">
    <name type="scientific">Cladophialophora immunda</name>
    <dbReference type="NCBI Taxonomy" id="569365"/>
    <lineage>
        <taxon>Eukaryota</taxon>
        <taxon>Fungi</taxon>
        <taxon>Dikarya</taxon>
        <taxon>Ascomycota</taxon>
        <taxon>Pezizomycotina</taxon>
        <taxon>Eurotiomycetes</taxon>
        <taxon>Chaetothyriomycetidae</taxon>
        <taxon>Chaetothyriales</taxon>
        <taxon>Herpotrichiellaceae</taxon>
        <taxon>Cladophialophora</taxon>
    </lineage>
</organism>
<dbReference type="Proteomes" id="UP000054466">
    <property type="component" value="Unassembled WGS sequence"/>
</dbReference>
<gene>
    <name evidence="7" type="ORF">PV07_08704</name>
</gene>
<feature type="transmembrane region" description="Helical" evidence="5">
    <location>
        <begin position="113"/>
        <end position="141"/>
    </location>
</feature>
<evidence type="ECO:0000256" key="5">
    <source>
        <dbReference type="SAM" id="Phobius"/>
    </source>
</evidence>
<dbReference type="GeneID" id="27347898"/>
<dbReference type="InterPro" id="IPR050524">
    <property type="entry name" value="APC_YAT"/>
</dbReference>
<dbReference type="GO" id="GO:0016020">
    <property type="term" value="C:membrane"/>
    <property type="evidence" value="ECO:0007669"/>
    <property type="project" value="UniProtKB-SubCell"/>
</dbReference>
<accession>A0A0D2C2X4</accession>
<keyword evidence="3 5" id="KW-1133">Transmembrane helix</keyword>
<proteinExistence type="predicted"/>
<feature type="transmembrane region" description="Helical" evidence="5">
    <location>
        <begin position="220"/>
        <end position="239"/>
    </location>
</feature>
<feature type="transmembrane region" description="Helical" evidence="5">
    <location>
        <begin position="259"/>
        <end position="277"/>
    </location>
</feature>
<evidence type="ECO:0000256" key="1">
    <source>
        <dbReference type="ARBA" id="ARBA00004141"/>
    </source>
</evidence>
<dbReference type="VEuPathDB" id="FungiDB:PV07_08704"/>
<dbReference type="PIRSF" id="PIRSF006060">
    <property type="entry name" value="AA_transporter"/>
    <property type="match status" value="1"/>
</dbReference>
<protein>
    <recommendedName>
        <fullName evidence="6">Amino acid permease/ SLC12A domain-containing protein</fullName>
    </recommendedName>
</protein>
<evidence type="ECO:0000256" key="4">
    <source>
        <dbReference type="ARBA" id="ARBA00023136"/>
    </source>
</evidence>
<evidence type="ECO:0000256" key="2">
    <source>
        <dbReference type="ARBA" id="ARBA00022692"/>
    </source>
</evidence>
<feature type="domain" description="Amino acid permease/ SLC12A" evidence="6">
    <location>
        <begin position="154"/>
        <end position="332"/>
    </location>
</feature>
<feature type="transmembrane region" description="Helical" evidence="5">
    <location>
        <begin position="283"/>
        <end position="310"/>
    </location>
</feature>
<feature type="domain" description="Amino acid permease/ SLC12A" evidence="6">
    <location>
        <begin position="1"/>
        <end position="139"/>
    </location>
</feature>
<feature type="transmembrane region" description="Helical" evidence="5">
    <location>
        <begin position="78"/>
        <end position="101"/>
    </location>
</feature>
<dbReference type="GO" id="GO:0015171">
    <property type="term" value="F:amino acid transmembrane transporter activity"/>
    <property type="evidence" value="ECO:0007669"/>
    <property type="project" value="TreeGrafter"/>
</dbReference>
<evidence type="ECO:0000313" key="7">
    <source>
        <dbReference type="EMBL" id="KIW25538.1"/>
    </source>
</evidence>
<dbReference type="Gene3D" id="1.20.1740.10">
    <property type="entry name" value="Amino acid/polyamine transporter I"/>
    <property type="match status" value="2"/>
</dbReference>
<dbReference type="PANTHER" id="PTHR43341">
    <property type="entry name" value="AMINO ACID PERMEASE"/>
    <property type="match status" value="1"/>
</dbReference>
<dbReference type="HOGENOM" id="CLU_007946_2_1_1"/>
<dbReference type="EMBL" id="KN847044">
    <property type="protein sequence ID" value="KIW25538.1"/>
    <property type="molecule type" value="Genomic_DNA"/>
</dbReference>
<keyword evidence="8" id="KW-1185">Reference proteome</keyword>
<dbReference type="InterPro" id="IPR004841">
    <property type="entry name" value="AA-permease/SLC12A_dom"/>
</dbReference>
<comment type="subcellular location">
    <subcellularLocation>
        <location evidence="1">Membrane</location>
        <topology evidence="1">Multi-pass membrane protein</topology>
    </subcellularLocation>
</comment>
<evidence type="ECO:0000259" key="6">
    <source>
        <dbReference type="Pfam" id="PF00324"/>
    </source>
</evidence>
<feature type="transmembrane region" description="Helical" evidence="5">
    <location>
        <begin position="12"/>
        <end position="42"/>
    </location>
</feature>
<dbReference type="AlphaFoldDB" id="A0A0D2C2X4"/>
<keyword evidence="4 5" id="KW-0472">Membrane</keyword>
<name>A0A0D2C2X4_9EURO</name>
<evidence type="ECO:0000313" key="8">
    <source>
        <dbReference type="Proteomes" id="UP000054466"/>
    </source>
</evidence>
<reference evidence="7 8" key="1">
    <citation type="submission" date="2015-01" db="EMBL/GenBank/DDBJ databases">
        <title>The Genome Sequence of Cladophialophora immunda CBS83496.</title>
        <authorList>
            <consortium name="The Broad Institute Genomics Platform"/>
            <person name="Cuomo C."/>
            <person name="de Hoog S."/>
            <person name="Gorbushina A."/>
            <person name="Stielow B."/>
            <person name="Teixiera M."/>
            <person name="Abouelleil A."/>
            <person name="Chapman S.B."/>
            <person name="Priest M."/>
            <person name="Young S.K."/>
            <person name="Wortman J."/>
            <person name="Nusbaum C."/>
            <person name="Birren B."/>
        </authorList>
    </citation>
    <scope>NUCLEOTIDE SEQUENCE [LARGE SCALE GENOMIC DNA]</scope>
    <source>
        <strain evidence="7 8">CBS 83496</strain>
    </source>
</reference>
<dbReference type="Pfam" id="PF00324">
    <property type="entry name" value="AA_permease"/>
    <property type="match status" value="2"/>
</dbReference>
<sequence length="334" mass="36317">MAIGQSIGTAVFVSIGCGLSVGGPGSLLIAFLVYCAFIGMITDCTAEMMIYMPVSGGFLHLAGEWVDEAWGFMEGWNFFFYEGLLIPFEITALTIALGFWWDNVPPEAICILAIFAYGALNFLSILLFFILFFFTFIAMVGGNLKHDPYGFRYWRFGVFYIGSAICVGIVIAYNDPMLLRILSGSQSGGGTAAASPYVIAMKNLGISGLPHLVNAPVCTSIFSAGNNLIFAASLSLYGLSMRGHTPKIFTKCTKRGVPMYALATTMVFPILSLLGISKGSAKVLTWLINIITSGGIINFIVIGVTYINFYRATESQGFDRRSLPYFGYFQPYCA</sequence>
<dbReference type="RefSeq" id="XP_016245754.1">
    <property type="nucleotide sequence ID" value="XM_016395898.1"/>
</dbReference>
<dbReference type="STRING" id="569365.A0A0D2C2X4"/>
<dbReference type="OrthoDB" id="10062876at2759"/>
<feature type="transmembrane region" description="Helical" evidence="5">
    <location>
        <begin position="153"/>
        <end position="173"/>
    </location>
</feature>